<dbReference type="EMBL" id="JAAKZV010000490">
    <property type="protein sequence ID" value="NGN70368.1"/>
    <property type="molecule type" value="Genomic_DNA"/>
</dbReference>
<evidence type="ECO:0000256" key="1">
    <source>
        <dbReference type="ARBA" id="ARBA00023125"/>
    </source>
</evidence>
<dbReference type="SUPFAM" id="SSF46955">
    <property type="entry name" value="Putative DNA-binding domain"/>
    <property type="match status" value="1"/>
</dbReference>
<dbReference type="RefSeq" id="WP_165246081.1">
    <property type="nucleotide sequence ID" value="NZ_JAAKZV010000490.1"/>
</dbReference>
<protein>
    <submittedName>
        <fullName evidence="3">MerR family transcriptional regulator</fullName>
    </submittedName>
</protein>
<dbReference type="PRINTS" id="PR00040">
    <property type="entry name" value="HTHMERR"/>
</dbReference>
<proteinExistence type="predicted"/>
<dbReference type="PANTHER" id="PTHR30204">
    <property type="entry name" value="REDOX-CYCLING DRUG-SENSING TRANSCRIPTIONAL ACTIVATOR SOXR"/>
    <property type="match status" value="1"/>
</dbReference>
<dbReference type="SMART" id="SM00422">
    <property type="entry name" value="HTH_MERR"/>
    <property type="match status" value="1"/>
</dbReference>
<comment type="caution">
    <text evidence="3">The sequence shown here is derived from an EMBL/GenBank/DDBJ whole genome shotgun (WGS) entry which is preliminary data.</text>
</comment>
<dbReference type="PROSITE" id="PS50937">
    <property type="entry name" value="HTH_MERR_2"/>
    <property type="match status" value="1"/>
</dbReference>
<keyword evidence="4" id="KW-1185">Reference proteome</keyword>
<dbReference type="AlphaFoldDB" id="A0A6G4UEZ0"/>
<dbReference type="InterPro" id="IPR000551">
    <property type="entry name" value="MerR-type_HTH_dom"/>
</dbReference>
<dbReference type="Pfam" id="PF13411">
    <property type="entry name" value="MerR_1"/>
    <property type="match status" value="1"/>
</dbReference>
<dbReference type="InterPro" id="IPR047057">
    <property type="entry name" value="MerR_fam"/>
</dbReference>
<sequence length="252" mass="26876">MGTMRISQLAERSGVPATTLRFYEKSGLLAADRTPSGYRMYDDDALDRLGFIGAAKRLGLPLDEISELLAVWEAGACGDVKADLRPRLAARLVEADQRAAELASFTATLHAASERLDALPDRTEKCDAECGLAPGVPGAPGGAPAVTTEPDRWRTEPVACSLTGHGQAERVAEWRSATAGAVRAAIPDGLRLTLPADRAPTLASLATAEQQCCPFFDFRLHLDGESVHLEARAPAEGREMLHELFAASADTR</sequence>
<dbReference type="GO" id="GO:0003700">
    <property type="term" value="F:DNA-binding transcription factor activity"/>
    <property type="evidence" value="ECO:0007669"/>
    <property type="project" value="InterPro"/>
</dbReference>
<dbReference type="Proteomes" id="UP000481583">
    <property type="component" value="Unassembled WGS sequence"/>
</dbReference>
<evidence type="ECO:0000313" key="3">
    <source>
        <dbReference type="EMBL" id="NGN70368.1"/>
    </source>
</evidence>
<name>A0A6G4UEZ0_9ACTN</name>
<organism evidence="3 4">
    <name type="scientific">Streptomyces coryli</name>
    <dbReference type="NCBI Taxonomy" id="1128680"/>
    <lineage>
        <taxon>Bacteria</taxon>
        <taxon>Bacillati</taxon>
        <taxon>Actinomycetota</taxon>
        <taxon>Actinomycetes</taxon>
        <taxon>Kitasatosporales</taxon>
        <taxon>Streptomycetaceae</taxon>
        <taxon>Streptomyces</taxon>
    </lineage>
</organism>
<gene>
    <name evidence="3" type="ORF">G5C51_41610</name>
</gene>
<evidence type="ECO:0000259" key="2">
    <source>
        <dbReference type="PROSITE" id="PS50937"/>
    </source>
</evidence>
<dbReference type="GO" id="GO:0003677">
    <property type="term" value="F:DNA binding"/>
    <property type="evidence" value="ECO:0007669"/>
    <property type="project" value="UniProtKB-KW"/>
</dbReference>
<feature type="domain" description="HTH merR-type" evidence="2">
    <location>
        <begin position="3"/>
        <end position="71"/>
    </location>
</feature>
<accession>A0A6G4UEZ0</accession>
<dbReference type="InterPro" id="IPR009061">
    <property type="entry name" value="DNA-bd_dom_put_sf"/>
</dbReference>
<keyword evidence="1" id="KW-0238">DNA-binding</keyword>
<dbReference type="PANTHER" id="PTHR30204:SF92">
    <property type="entry name" value="HTH-TYPE TRANSCRIPTIONAL REGULATOR ZNTR"/>
    <property type="match status" value="1"/>
</dbReference>
<evidence type="ECO:0000313" key="4">
    <source>
        <dbReference type="Proteomes" id="UP000481583"/>
    </source>
</evidence>
<dbReference type="Gene3D" id="1.10.1660.10">
    <property type="match status" value="1"/>
</dbReference>
<reference evidence="3 4" key="1">
    <citation type="submission" date="2020-02" db="EMBL/GenBank/DDBJ databases">
        <title>Whole-genome analyses of novel actinobacteria.</title>
        <authorList>
            <person name="Sahin N."/>
        </authorList>
    </citation>
    <scope>NUCLEOTIDE SEQUENCE [LARGE SCALE GENOMIC DNA]</scope>
    <source>
        <strain evidence="3 4">A7024</strain>
    </source>
</reference>